<comment type="caution">
    <text evidence="3">The sequence shown here is derived from an EMBL/GenBank/DDBJ whole genome shotgun (WGS) entry which is preliminary data.</text>
</comment>
<evidence type="ECO:0000313" key="3">
    <source>
        <dbReference type="EMBL" id="MCX2981332.1"/>
    </source>
</evidence>
<dbReference type="SUPFAM" id="SSF54593">
    <property type="entry name" value="Glyoxalase/Bleomycin resistance protein/Dihydroxybiphenyl dioxygenase"/>
    <property type="match status" value="1"/>
</dbReference>
<evidence type="ECO:0000256" key="1">
    <source>
        <dbReference type="SAM" id="Phobius"/>
    </source>
</evidence>
<dbReference type="EMBL" id="SHNN01000002">
    <property type="protein sequence ID" value="MCX2981332.1"/>
    <property type="molecule type" value="Genomic_DNA"/>
</dbReference>
<name>A0ABT3TJ00_9GAMM</name>
<sequence length="261" mass="27845">MRANHPPQLRKSLHCRLRFAIILYLSFQAVLMITGFDSIVIGVPDLQAAARELGAVTGELALTADTARLDLANISLELRLDAQLTQAKIIGLTMLDDSLSASTAPQSLDAGITRGLCLERVAAANKAEPAGATSTGLTAVDHVVLQTGDADACIELFGEQGLGLRLALDQHKPEWGGRMVFFRCGKLTLEIIQNDKAPASTDHFWGITFISQDLEHTLEALDSAGASHSELRAGRKPGTRVATVKSHCLGLPTLLLEHPAA</sequence>
<keyword evidence="1" id="KW-1133">Transmembrane helix</keyword>
<proteinExistence type="predicted"/>
<protein>
    <recommendedName>
        <fullName evidence="2">Glyoxalase/fosfomycin resistance/dioxygenase domain-containing protein</fullName>
    </recommendedName>
</protein>
<accession>A0ABT3TJ00</accession>
<keyword evidence="1" id="KW-0812">Transmembrane</keyword>
<dbReference type="Proteomes" id="UP001143362">
    <property type="component" value="Unassembled WGS sequence"/>
</dbReference>
<reference evidence="3" key="1">
    <citation type="submission" date="2019-02" db="EMBL/GenBank/DDBJ databases">
        <authorList>
            <person name="Li S.-H."/>
        </authorList>
    </citation>
    <scope>NUCLEOTIDE SEQUENCE</scope>
    <source>
        <strain evidence="3">IMCC14734</strain>
    </source>
</reference>
<organism evidence="3 4">
    <name type="scientific">Candidatus Litorirhabdus singularis</name>
    <dbReference type="NCBI Taxonomy" id="2518993"/>
    <lineage>
        <taxon>Bacteria</taxon>
        <taxon>Pseudomonadati</taxon>
        <taxon>Pseudomonadota</taxon>
        <taxon>Gammaproteobacteria</taxon>
        <taxon>Cellvibrionales</taxon>
        <taxon>Halieaceae</taxon>
        <taxon>Candidatus Litorirhabdus</taxon>
    </lineage>
</organism>
<dbReference type="Pfam" id="PF00903">
    <property type="entry name" value="Glyoxalase"/>
    <property type="match status" value="1"/>
</dbReference>
<dbReference type="Gene3D" id="3.10.180.10">
    <property type="entry name" value="2,3-Dihydroxybiphenyl 1,2-Dioxygenase, domain 1"/>
    <property type="match status" value="1"/>
</dbReference>
<feature type="domain" description="Glyoxalase/fosfomycin resistance/dioxygenase" evidence="2">
    <location>
        <begin position="140"/>
        <end position="227"/>
    </location>
</feature>
<dbReference type="InterPro" id="IPR004360">
    <property type="entry name" value="Glyas_Fos-R_dOase_dom"/>
</dbReference>
<dbReference type="InterPro" id="IPR029068">
    <property type="entry name" value="Glyas_Bleomycin-R_OHBP_Dase"/>
</dbReference>
<keyword evidence="4" id="KW-1185">Reference proteome</keyword>
<evidence type="ECO:0000259" key="2">
    <source>
        <dbReference type="Pfam" id="PF00903"/>
    </source>
</evidence>
<evidence type="ECO:0000313" key="4">
    <source>
        <dbReference type="Proteomes" id="UP001143362"/>
    </source>
</evidence>
<gene>
    <name evidence="3" type="ORF">EYC98_10695</name>
</gene>
<dbReference type="CDD" id="cd06587">
    <property type="entry name" value="VOC"/>
    <property type="match status" value="1"/>
</dbReference>
<keyword evidence="1" id="KW-0472">Membrane</keyword>
<feature type="transmembrane region" description="Helical" evidence="1">
    <location>
        <begin position="21"/>
        <end position="43"/>
    </location>
</feature>